<keyword evidence="5" id="KW-1133">Transmembrane helix</keyword>
<dbReference type="PANTHER" id="PTHR11471:SF13">
    <property type="entry name" value="TNF FAMILY PROFILE DOMAIN-CONTAINING PROTEIN"/>
    <property type="match status" value="1"/>
</dbReference>
<evidence type="ECO:0000259" key="6">
    <source>
        <dbReference type="PROSITE" id="PS50049"/>
    </source>
</evidence>
<accession>A0A0B6ZNU1</accession>
<reference evidence="7" key="1">
    <citation type="submission" date="2014-12" db="EMBL/GenBank/DDBJ databases">
        <title>Insight into the proteome of Arion vulgaris.</title>
        <authorList>
            <person name="Aradska J."/>
            <person name="Bulat T."/>
            <person name="Smidak R."/>
            <person name="Sarate P."/>
            <person name="Gangsoo J."/>
            <person name="Sialana F."/>
            <person name="Bilban M."/>
            <person name="Lubec G."/>
        </authorList>
    </citation>
    <scope>NUCLEOTIDE SEQUENCE</scope>
    <source>
        <tissue evidence="7">Skin</tissue>
    </source>
</reference>
<dbReference type="Pfam" id="PF00229">
    <property type="entry name" value="TNF"/>
    <property type="match status" value="1"/>
</dbReference>
<gene>
    <name evidence="7" type="primary">ORF70058</name>
</gene>
<keyword evidence="5" id="KW-0812">Transmembrane</keyword>
<evidence type="ECO:0000256" key="2">
    <source>
        <dbReference type="ARBA" id="ARBA00008670"/>
    </source>
</evidence>
<feature type="transmembrane region" description="Helical" evidence="5">
    <location>
        <begin position="52"/>
        <end position="73"/>
    </location>
</feature>
<dbReference type="InterPro" id="IPR006052">
    <property type="entry name" value="TNF_dom"/>
</dbReference>
<evidence type="ECO:0000256" key="3">
    <source>
        <dbReference type="ARBA" id="ARBA00022514"/>
    </source>
</evidence>
<proteinExistence type="inferred from homology"/>
<organism evidence="7">
    <name type="scientific">Arion vulgaris</name>
    <dbReference type="NCBI Taxonomy" id="1028688"/>
    <lineage>
        <taxon>Eukaryota</taxon>
        <taxon>Metazoa</taxon>
        <taxon>Spiralia</taxon>
        <taxon>Lophotrochozoa</taxon>
        <taxon>Mollusca</taxon>
        <taxon>Gastropoda</taxon>
        <taxon>Heterobranchia</taxon>
        <taxon>Euthyneura</taxon>
        <taxon>Panpulmonata</taxon>
        <taxon>Eupulmonata</taxon>
        <taxon>Stylommatophora</taxon>
        <taxon>Helicina</taxon>
        <taxon>Arionoidea</taxon>
        <taxon>Arionidae</taxon>
        <taxon>Arion</taxon>
    </lineage>
</organism>
<dbReference type="GO" id="GO:0016020">
    <property type="term" value="C:membrane"/>
    <property type="evidence" value="ECO:0007669"/>
    <property type="project" value="UniProtKB-SubCell"/>
</dbReference>
<comment type="similarity">
    <text evidence="2">Belongs to the tumor necrosis factor family.</text>
</comment>
<evidence type="ECO:0000256" key="4">
    <source>
        <dbReference type="ARBA" id="ARBA00023136"/>
    </source>
</evidence>
<dbReference type="GO" id="GO:0006955">
    <property type="term" value="P:immune response"/>
    <property type="evidence" value="ECO:0007669"/>
    <property type="project" value="InterPro"/>
</dbReference>
<evidence type="ECO:0000313" key="7">
    <source>
        <dbReference type="EMBL" id="CEK69385.1"/>
    </source>
</evidence>
<keyword evidence="4 5" id="KW-0472">Membrane</keyword>
<dbReference type="GO" id="GO:0005125">
    <property type="term" value="F:cytokine activity"/>
    <property type="evidence" value="ECO:0007669"/>
    <property type="project" value="UniProtKB-KW"/>
</dbReference>
<dbReference type="EMBL" id="HACG01022520">
    <property type="protein sequence ID" value="CEK69385.1"/>
    <property type="molecule type" value="Transcribed_RNA"/>
</dbReference>
<dbReference type="Gene3D" id="2.60.120.40">
    <property type="match status" value="1"/>
</dbReference>
<sequence>METFQNGDNHHRENGNVKVSFDSVRALISDKSGEPKKRSTIKGIKPVCSQRISLGTSAIALFFSIAVLIVFIVRLQQNNYGMRTEIVTGFKPASFPSGCIDCRKVVKNTYDLSDPDQLLDRLTKRFDDSVLVCCWDNPQQISAILQAIVREQDVQTASASTVALESVSAHKNMISPQDNALMKEITSHPEYSKTTFKFNPNKLNPLTEHVRGVTIMKEGLVIHHTGYYFVYGSISFGSAAIKHKTKRNIQDSTNHITQRLFRYIYRTSPNSPSNTGVLLQSGHTVCVACKESSKSSFTGGVFLLKAGDFLQMFISVNDQVIFTSQSSYMGLVMLGKR</sequence>
<protein>
    <recommendedName>
        <fullName evidence="6">THD domain-containing protein</fullName>
    </recommendedName>
</protein>
<dbReference type="PROSITE" id="PS50049">
    <property type="entry name" value="THD_2"/>
    <property type="match status" value="1"/>
</dbReference>
<keyword evidence="3" id="KW-0202">Cytokine</keyword>
<feature type="domain" description="THD" evidence="6">
    <location>
        <begin position="162"/>
        <end position="334"/>
    </location>
</feature>
<evidence type="ECO:0000256" key="5">
    <source>
        <dbReference type="SAM" id="Phobius"/>
    </source>
</evidence>
<evidence type="ECO:0000256" key="1">
    <source>
        <dbReference type="ARBA" id="ARBA00004370"/>
    </source>
</evidence>
<dbReference type="GO" id="GO:0005164">
    <property type="term" value="F:tumor necrosis factor receptor binding"/>
    <property type="evidence" value="ECO:0007669"/>
    <property type="project" value="InterPro"/>
</dbReference>
<dbReference type="AlphaFoldDB" id="A0A0B6ZNU1"/>
<comment type="subcellular location">
    <subcellularLocation>
        <location evidence="1">Membrane</location>
    </subcellularLocation>
</comment>
<dbReference type="InterPro" id="IPR008983">
    <property type="entry name" value="Tumour_necrosis_fac-like_dom"/>
</dbReference>
<dbReference type="GO" id="GO:0005615">
    <property type="term" value="C:extracellular space"/>
    <property type="evidence" value="ECO:0007669"/>
    <property type="project" value="UniProtKB-KW"/>
</dbReference>
<dbReference type="SUPFAM" id="SSF49842">
    <property type="entry name" value="TNF-like"/>
    <property type="match status" value="1"/>
</dbReference>
<dbReference type="PANTHER" id="PTHR11471">
    <property type="entry name" value="TUMOR NECROSIS FACTOR FAMILY MEMBER"/>
    <property type="match status" value="1"/>
</dbReference>
<name>A0A0B6ZNU1_9EUPU</name>